<dbReference type="PROSITE" id="PS50110">
    <property type="entry name" value="RESPONSE_REGULATORY"/>
    <property type="match status" value="1"/>
</dbReference>
<dbReference type="InterPro" id="IPR011006">
    <property type="entry name" value="CheY-like_superfamily"/>
</dbReference>
<evidence type="ECO:0000259" key="3">
    <source>
        <dbReference type="PROSITE" id="PS50110"/>
    </source>
</evidence>
<protein>
    <submittedName>
        <fullName evidence="4">Response regulator receiver protein</fullName>
    </submittedName>
</protein>
<evidence type="ECO:0000313" key="5">
    <source>
        <dbReference type="Proteomes" id="UP000001880"/>
    </source>
</evidence>
<dbReference type="InterPro" id="IPR050595">
    <property type="entry name" value="Bact_response_regulator"/>
</dbReference>
<dbReference type="PANTHER" id="PTHR44591">
    <property type="entry name" value="STRESS RESPONSE REGULATOR PROTEIN 1"/>
    <property type="match status" value="1"/>
</dbReference>
<dbReference type="SUPFAM" id="SSF52172">
    <property type="entry name" value="CheY-like"/>
    <property type="match status" value="1"/>
</dbReference>
<evidence type="ECO:0000313" key="4">
    <source>
        <dbReference type="EMBL" id="ACY18546.1"/>
    </source>
</evidence>
<sequence length="130" mass="14734">MTAAKPKLLVVDDEIDMLEFIARVFRRQYEVTRCRDAAQALEMLETGAYEVLITDQQMPILSGLELLKRLGDRHPSLVRVMLSGFTEDPELKVLGESCTVHNYILKPVDSRKLLDGLAEAYRVRDAKLAT</sequence>
<dbReference type="STRING" id="502025.Hoch_6071"/>
<evidence type="ECO:0000256" key="2">
    <source>
        <dbReference type="PROSITE-ProRule" id="PRU00169"/>
    </source>
</evidence>
<dbReference type="HOGENOM" id="CLU_000445_69_8_7"/>
<feature type="domain" description="Response regulatory" evidence="3">
    <location>
        <begin position="7"/>
        <end position="121"/>
    </location>
</feature>
<dbReference type="RefSeq" id="WP_012831138.1">
    <property type="nucleotide sequence ID" value="NC_013440.1"/>
</dbReference>
<dbReference type="PANTHER" id="PTHR44591:SF19">
    <property type="entry name" value="TWO-COMPONENT RESPONSE REGULATOR-RELATED"/>
    <property type="match status" value="1"/>
</dbReference>
<keyword evidence="1 2" id="KW-0597">Phosphoprotein</keyword>
<gene>
    <name evidence="4" type="ordered locus">Hoch_6071</name>
</gene>
<dbReference type="KEGG" id="hoh:Hoch_6071"/>
<organism evidence="4 5">
    <name type="scientific">Haliangium ochraceum (strain DSM 14365 / JCM 11303 / SMP-2)</name>
    <dbReference type="NCBI Taxonomy" id="502025"/>
    <lineage>
        <taxon>Bacteria</taxon>
        <taxon>Pseudomonadati</taxon>
        <taxon>Myxococcota</taxon>
        <taxon>Polyangia</taxon>
        <taxon>Haliangiales</taxon>
        <taxon>Kofleriaceae</taxon>
        <taxon>Haliangium</taxon>
    </lineage>
</organism>
<name>D0LL50_HALO1</name>
<dbReference type="InterPro" id="IPR001789">
    <property type="entry name" value="Sig_transdc_resp-reg_receiver"/>
</dbReference>
<dbReference type="OrthoDB" id="9800029at2"/>
<dbReference type="SMART" id="SM00448">
    <property type="entry name" value="REC"/>
    <property type="match status" value="1"/>
</dbReference>
<keyword evidence="5" id="KW-1185">Reference proteome</keyword>
<evidence type="ECO:0000256" key="1">
    <source>
        <dbReference type="ARBA" id="ARBA00022553"/>
    </source>
</evidence>
<dbReference type="AlphaFoldDB" id="D0LL50"/>
<dbReference type="Proteomes" id="UP000001880">
    <property type="component" value="Chromosome"/>
</dbReference>
<proteinExistence type="predicted"/>
<accession>D0LL50</accession>
<dbReference type="EMBL" id="CP001804">
    <property type="protein sequence ID" value="ACY18546.1"/>
    <property type="molecule type" value="Genomic_DNA"/>
</dbReference>
<feature type="modified residue" description="4-aspartylphosphate" evidence="2">
    <location>
        <position position="55"/>
    </location>
</feature>
<dbReference type="Pfam" id="PF00072">
    <property type="entry name" value="Response_reg"/>
    <property type="match status" value="1"/>
</dbReference>
<dbReference type="Gene3D" id="3.40.50.2300">
    <property type="match status" value="1"/>
</dbReference>
<dbReference type="eggNOG" id="COG0745">
    <property type="taxonomic scope" value="Bacteria"/>
</dbReference>
<dbReference type="GO" id="GO:0000160">
    <property type="term" value="P:phosphorelay signal transduction system"/>
    <property type="evidence" value="ECO:0007669"/>
    <property type="project" value="InterPro"/>
</dbReference>
<reference evidence="4 5" key="1">
    <citation type="journal article" date="2010" name="Stand. Genomic Sci.">
        <title>Complete genome sequence of Haliangium ochraceum type strain (SMP-2).</title>
        <authorList>
            <consortium name="US DOE Joint Genome Institute (JGI-PGF)"/>
            <person name="Ivanova N."/>
            <person name="Daum C."/>
            <person name="Lang E."/>
            <person name="Abt B."/>
            <person name="Kopitz M."/>
            <person name="Saunders E."/>
            <person name="Lapidus A."/>
            <person name="Lucas S."/>
            <person name="Glavina Del Rio T."/>
            <person name="Nolan M."/>
            <person name="Tice H."/>
            <person name="Copeland A."/>
            <person name="Cheng J.F."/>
            <person name="Chen F."/>
            <person name="Bruce D."/>
            <person name="Goodwin L."/>
            <person name="Pitluck S."/>
            <person name="Mavromatis K."/>
            <person name="Pati A."/>
            <person name="Mikhailova N."/>
            <person name="Chen A."/>
            <person name="Palaniappan K."/>
            <person name="Land M."/>
            <person name="Hauser L."/>
            <person name="Chang Y.J."/>
            <person name="Jeffries C.D."/>
            <person name="Detter J.C."/>
            <person name="Brettin T."/>
            <person name="Rohde M."/>
            <person name="Goker M."/>
            <person name="Bristow J."/>
            <person name="Markowitz V."/>
            <person name="Eisen J.A."/>
            <person name="Hugenholtz P."/>
            <person name="Kyrpides N.C."/>
            <person name="Klenk H.P."/>
        </authorList>
    </citation>
    <scope>NUCLEOTIDE SEQUENCE [LARGE SCALE GENOMIC DNA]</scope>
    <source>
        <strain evidence="5">DSM 14365 / CIP 107738 / JCM 11303 / AJ 13395 / SMP-2</strain>
    </source>
</reference>